<dbReference type="STRING" id="714943.Mucpa_2355"/>
<keyword evidence="1" id="KW-0472">Membrane</keyword>
<evidence type="ECO:0000313" key="2">
    <source>
        <dbReference type="EMBL" id="EHQ26485.1"/>
    </source>
</evidence>
<keyword evidence="1" id="KW-1133">Transmembrane helix</keyword>
<keyword evidence="3" id="KW-1185">Reference proteome</keyword>
<dbReference type="EMBL" id="CM001403">
    <property type="protein sequence ID" value="EHQ26485.1"/>
    <property type="molecule type" value="Genomic_DNA"/>
</dbReference>
<gene>
    <name evidence="2" type="ORF">Mucpa_2355</name>
</gene>
<evidence type="ECO:0000256" key="1">
    <source>
        <dbReference type="SAM" id="Phobius"/>
    </source>
</evidence>
<name>H1YI50_9SPHI</name>
<dbReference type="Proteomes" id="UP000002774">
    <property type="component" value="Chromosome"/>
</dbReference>
<dbReference type="AlphaFoldDB" id="H1YI50"/>
<keyword evidence="1" id="KW-0812">Transmembrane</keyword>
<protein>
    <submittedName>
        <fullName evidence="2">Uncharacterized protein</fullName>
    </submittedName>
</protein>
<dbReference type="HOGENOM" id="CLU_2479945_0_0_10"/>
<feature type="transmembrane region" description="Helical" evidence="1">
    <location>
        <begin position="42"/>
        <end position="62"/>
    </location>
</feature>
<proteinExistence type="predicted"/>
<reference evidence="2" key="1">
    <citation type="submission" date="2011-09" db="EMBL/GenBank/DDBJ databases">
        <title>The permanent draft genome of Mucilaginibacter paludis DSM 18603.</title>
        <authorList>
            <consortium name="US DOE Joint Genome Institute (JGI-PGF)"/>
            <person name="Lucas S."/>
            <person name="Han J."/>
            <person name="Lapidus A."/>
            <person name="Bruce D."/>
            <person name="Goodwin L."/>
            <person name="Pitluck S."/>
            <person name="Peters L."/>
            <person name="Kyrpides N."/>
            <person name="Mavromatis K."/>
            <person name="Ivanova N."/>
            <person name="Mikhailova N."/>
            <person name="Held B."/>
            <person name="Detter J.C."/>
            <person name="Tapia R."/>
            <person name="Han C."/>
            <person name="Land M."/>
            <person name="Hauser L."/>
            <person name="Markowitz V."/>
            <person name="Cheng J.-F."/>
            <person name="Hugenholtz P."/>
            <person name="Woyke T."/>
            <person name="Wu D."/>
            <person name="Tindall B."/>
            <person name="Brambilla E."/>
            <person name="Klenk H.-P."/>
            <person name="Eisen J.A."/>
        </authorList>
    </citation>
    <scope>NUCLEOTIDE SEQUENCE [LARGE SCALE GENOMIC DNA]</scope>
    <source>
        <strain evidence="2">DSM 18603</strain>
    </source>
</reference>
<accession>H1YI50</accession>
<organism evidence="2 3">
    <name type="scientific">Mucilaginibacter paludis DSM 18603</name>
    <dbReference type="NCBI Taxonomy" id="714943"/>
    <lineage>
        <taxon>Bacteria</taxon>
        <taxon>Pseudomonadati</taxon>
        <taxon>Bacteroidota</taxon>
        <taxon>Sphingobacteriia</taxon>
        <taxon>Sphingobacteriales</taxon>
        <taxon>Sphingobacteriaceae</taxon>
        <taxon>Mucilaginibacter</taxon>
    </lineage>
</organism>
<sequence length="87" mass="9966">MICGVVSAYMADEDLNLCKKSIREHLAFKFQRFSDYSCGLEFTCRGLIVLLFANLILVVFSIDNVQLSFVDRMYDQVVKSISNKTDQ</sequence>
<evidence type="ECO:0000313" key="3">
    <source>
        <dbReference type="Proteomes" id="UP000002774"/>
    </source>
</evidence>